<dbReference type="EMBL" id="JAQQWM010000001">
    <property type="protein sequence ID" value="KAK8082615.1"/>
    <property type="molecule type" value="Genomic_DNA"/>
</dbReference>
<evidence type="ECO:0000313" key="3">
    <source>
        <dbReference type="EMBL" id="KAK8082615.1"/>
    </source>
</evidence>
<gene>
    <name evidence="3" type="ORF">PG996_001396</name>
</gene>
<evidence type="ECO:0000256" key="1">
    <source>
        <dbReference type="SAM" id="Coils"/>
    </source>
</evidence>
<organism evidence="3 4">
    <name type="scientific">Apiospora saccharicola</name>
    <dbReference type="NCBI Taxonomy" id="335842"/>
    <lineage>
        <taxon>Eukaryota</taxon>
        <taxon>Fungi</taxon>
        <taxon>Dikarya</taxon>
        <taxon>Ascomycota</taxon>
        <taxon>Pezizomycotina</taxon>
        <taxon>Sordariomycetes</taxon>
        <taxon>Xylariomycetidae</taxon>
        <taxon>Amphisphaeriales</taxon>
        <taxon>Apiosporaceae</taxon>
        <taxon>Apiospora</taxon>
    </lineage>
</organism>
<name>A0ABR1WGI7_9PEZI</name>
<comment type="caution">
    <text evidence="3">The sequence shown here is derived from an EMBL/GenBank/DDBJ whole genome shotgun (WGS) entry which is preliminary data.</text>
</comment>
<dbReference type="Proteomes" id="UP001446871">
    <property type="component" value="Unassembled WGS sequence"/>
</dbReference>
<sequence length="333" mass="38290">MMDKPGNAGRQTSTAGFPPKSSGQAYVIPQKRKRPDEDVDMDEWFPHDLEKRRQDLVAVLEGSNELDERMSQYPHNRVREYWKAHRSAVRQLRDLVKGLFDQIRDLREEIASQKSLASKPEDTQLPHDLKQTVHTNLVTIINQLPEEVKKLKSDPPNINYKNKKRVSELEGQLAAKDVQLRGRIEEIDDFHEKNLKYQLKLDSSDMNRVNTLQDQLAEKDAQLRGMNAEIDGLHEQNTDLELQVQIRNDQIAKVASEFKESARTNEQQGILVQRLQATVERQADELQHLRAKDQQLVNDNAALRAENEKLLKALTQEILNELKASITSAVSKQ</sequence>
<keyword evidence="1" id="KW-0175">Coiled coil</keyword>
<accession>A0ABR1WGI7</accession>
<feature type="region of interest" description="Disordered" evidence="2">
    <location>
        <begin position="1"/>
        <end position="41"/>
    </location>
</feature>
<keyword evidence="4" id="KW-1185">Reference proteome</keyword>
<evidence type="ECO:0000313" key="4">
    <source>
        <dbReference type="Proteomes" id="UP001446871"/>
    </source>
</evidence>
<evidence type="ECO:0000256" key="2">
    <source>
        <dbReference type="SAM" id="MobiDB-lite"/>
    </source>
</evidence>
<reference evidence="3 4" key="1">
    <citation type="submission" date="2023-01" db="EMBL/GenBank/DDBJ databases">
        <title>Analysis of 21 Apiospora genomes using comparative genomics revels a genus with tremendous synthesis potential of carbohydrate active enzymes and secondary metabolites.</title>
        <authorList>
            <person name="Sorensen T."/>
        </authorList>
    </citation>
    <scope>NUCLEOTIDE SEQUENCE [LARGE SCALE GENOMIC DNA]</scope>
    <source>
        <strain evidence="3 4">CBS 83171</strain>
    </source>
</reference>
<proteinExistence type="predicted"/>
<protein>
    <submittedName>
        <fullName evidence="3">Uncharacterized protein</fullName>
    </submittedName>
</protein>
<feature type="coiled-coil region" evidence="1">
    <location>
        <begin position="272"/>
        <end position="306"/>
    </location>
</feature>
<feature type="coiled-coil region" evidence="1">
    <location>
        <begin position="209"/>
        <end position="243"/>
    </location>
</feature>